<protein>
    <submittedName>
        <fullName evidence="7">Membrane protein</fullName>
    </submittedName>
    <submittedName>
        <fullName evidence="8">Oxidoreductase</fullName>
    </submittedName>
</protein>
<dbReference type="InterPro" id="IPR032808">
    <property type="entry name" value="DoxX"/>
</dbReference>
<evidence type="ECO:0000256" key="5">
    <source>
        <dbReference type="ARBA" id="ARBA00022989"/>
    </source>
</evidence>
<comment type="similarity">
    <text evidence="2">Belongs to the DoxX family.</text>
</comment>
<evidence type="ECO:0000313" key="7">
    <source>
        <dbReference type="EMBL" id="AKJ03628.1"/>
    </source>
</evidence>
<accession>A0AAC8TF49</accession>
<evidence type="ECO:0000313" key="9">
    <source>
        <dbReference type="Proteomes" id="UP000035579"/>
    </source>
</evidence>
<proteinExistence type="inferred from homology"/>
<dbReference type="RefSeq" id="WP_047857638.1">
    <property type="nucleotide sequence ID" value="NZ_CP011509.1"/>
</dbReference>
<organism evidence="7 9">
    <name type="scientific">Archangium gephyra</name>
    <dbReference type="NCBI Taxonomy" id="48"/>
    <lineage>
        <taxon>Bacteria</taxon>
        <taxon>Pseudomonadati</taxon>
        <taxon>Myxococcota</taxon>
        <taxon>Myxococcia</taxon>
        <taxon>Myxococcales</taxon>
        <taxon>Cystobacterineae</taxon>
        <taxon>Archangiaceae</taxon>
        <taxon>Archangium</taxon>
    </lineage>
</organism>
<sequence length="164" mass="17149">MATATLLALEGQLANHSALPLRATLGSTMLYHGITKLKPEGLEQTSQFFDSLGLKPARPLALATAWTETLAGALAVLGIGTRVAALSILATQAVAIAKVHASKGFDNQKGGYEFNLSLIAAALGLLLGGPGKLSVHQAVRPRGRWSPLRRQRLSPLGRLALLLG</sequence>
<keyword evidence="6" id="KW-0472">Membrane</keyword>
<evidence type="ECO:0000256" key="4">
    <source>
        <dbReference type="ARBA" id="ARBA00022692"/>
    </source>
</evidence>
<evidence type="ECO:0000256" key="6">
    <source>
        <dbReference type="ARBA" id="ARBA00023136"/>
    </source>
</evidence>
<dbReference type="Proteomes" id="UP000256345">
    <property type="component" value="Unassembled WGS sequence"/>
</dbReference>
<dbReference type="InterPro" id="IPR051907">
    <property type="entry name" value="DoxX-like_oxidoreductase"/>
</dbReference>
<keyword evidence="10" id="KW-1185">Reference proteome</keyword>
<dbReference type="Pfam" id="PF07681">
    <property type="entry name" value="DoxX"/>
    <property type="match status" value="1"/>
</dbReference>
<dbReference type="PANTHER" id="PTHR33452:SF1">
    <property type="entry name" value="INNER MEMBRANE PROTEIN YPHA-RELATED"/>
    <property type="match status" value="1"/>
</dbReference>
<keyword evidence="4" id="KW-0812">Transmembrane</keyword>
<keyword evidence="3" id="KW-1003">Cell membrane</keyword>
<keyword evidence="5" id="KW-1133">Transmembrane helix</keyword>
<dbReference type="AlphaFoldDB" id="A0AAC8TF49"/>
<evidence type="ECO:0000256" key="1">
    <source>
        <dbReference type="ARBA" id="ARBA00004651"/>
    </source>
</evidence>
<reference evidence="8 10" key="2">
    <citation type="submission" date="2018-08" db="EMBL/GenBank/DDBJ databases">
        <title>Genomic Encyclopedia of Archaeal and Bacterial Type Strains, Phase II (KMG-II): from individual species to whole genera.</title>
        <authorList>
            <person name="Goeker M."/>
        </authorList>
    </citation>
    <scope>NUCLEOTIDE SEQUENCE [LARGE SCALE GENOMIC DNA]</scope>
    <source>
        <strain evidence="8 10">DSM 2261</strain>
    </source>
</reference>
<dbReference type="PANTHER" id="PTHR33452">
    <property type="entry name" value="OXIDOREDUCTASE CATD-RELATED"/>
    <property type="match status" value="1"/>
</dbReference>
<dbReference type="KEGG" id="age:AA314_05254"/>
<gene>
    <name evidence="7" type="ORF">AA314_05254</name>
    <name evidence="8" type="ORF">ATI61_119122</name>
</gene>
<evidence type="ECO:0000256" key="2">
    <source>
        <dbReference type="ARBA" id="ARBA00006679"/>
    </source>
</evidence>
<comment type="subcellular location">
    <subcellularLocation>
        <location evidence="1">Cell membrane</location>
        <topology evidence="1">Multi-pass membrane protein</topology>
    </subcellularLocation>
</comment>
<dbReference type="Proteomes" id="UP000035579">
    <property type="component" value="Chromosome"/>
</dbReference>
<name>A0AAC8TF49_9BACT</name>
<reference evidence="7 9" key="1">
    <citation type="submission" date="2015-05" db="EMBL/GenBank/DDBJ databases">
        <title>Genome assembly of Archangium gephyra DSM 2261.</title>
        <authorList>
            <person name="Sharma G."/>
            <person name="Subramanian S."/>
        </authorList>
    </citation>
    <scope>NUCLEOTIDE SEQUENCE [LARGE SCALE GENOMIC DNA]</scope>
    <source>
        <strain evidence="7 9">DSM 2261</strain>
    </source>
</reference>
<evidence type="ECO:0000313" key="10">
    <source>
        <dbReference type="Proteomes" id="UP000256345"/>
    </source>
</evidence>
<evidence type="ECO:0000256" key="3">
    <source>
        <dbReference type="ARBA" id="ARBA00022475"/>
    </source>
</evidence>
<dbReference type="GO" id="GO:0005886">
    <property type="term" value="C:plasma membrane"/>
    <property type="evidence" value="ECO:0007669"/>
    <property type="project" value="UniProtKB-SubCell"/>
</dbReference>
<dbReference type="EMBL" id="QUMU01000019">
    <property type="protein sequence ID" value="REG22592.1"/>
    <property type="molecule type" value="Genomic_DNA"/>
</dbReference>
<dbReference type="EMBL" id="CP011509">
    <property type="protein sequence ID" value="AKJ03628.1"/>
    <property type="molecule type" value="Genomic_DNA"/>
</dbReference>
<evidence type="ECO:0000313" key="8">
    <source>
        <dbReference type="EMBL" id="REG22592.1"/>
    </source>
</evidence>